<proteinExistence type="predicted"/>
<reference evidence="3" key="4">
    <citation type="submission" date="2024-02" db="EMBL/GenBank/DDBJ databases">
        <title>Comparative genomics of Cryptococcus and Kwoniella reveals pathogenesis evolution and contrasting modes of karyotype evolution via chromosome fusion or intercentromeric recombination.</title>
        <authorList>
            <person name="Coelho M.A."/>
            <person name="David-Palma M."/>
            <person name="Shea T."/>
            <person name="Bowers K."/>
            <person name="McGinley-Smith S."/>
            <person name="Mohammad A.W."/>
            <person name="Gnirke A."/>
            <person name="Yurkov A.M."/>
            <person name="Nowrousian M."/>
            <person name="Sun S."/>
            <person name="Cuomo C.A."/>
            <person name="Heitman J."/>
        </authorList>
    </citation>
    <scope>NUCLEOTIDE SEQUENCE</scope>
    <source>
        <strain evidence="3">CBS 10118</strain>
    </source>
</reference>
<reference evidence="3" key="2">
    <citation type="submission" date="2013-07" db="EMBL/GenBank/DDBJ databases">
        <authorList>
            <consortium name="The Broad Institute Genome Sequencing Platform"/>
            <person name="Cuomo C."/>
            <person name="Litvintseva A."/>
            <person name="Chen Y."/>
            <person name="Heitman J."/>
            <person name="Sun S."/>
            <person name="Springer D."/>
            <person name="Dromer F."/>
            <person name="Young S.K."/>
            <person name="Zeng Q."/>
            <person name="Gargeya S."/>
            <person name="Fitzgerald M."/>
            <person name="Abouelleil A."/>
            <person name="Alvarado L."/>
            <person name="Berlin A.M."/>
            <person name="Chapman S.B."/>
            <person name="Dewar J."/>
            <person name="Goldberg J."/>
            <person name="Griggs A."/>
            <person name="Gujja S."/>
            <person name="Hansen M."/>
            <person name="Howarth C."/>
            <person name="Imamovic A."/>
            <person name="Larimer J."/>
            <person name="McCowan C."/>
            <person name="Murphy C."/>
            <person name="Pearson M."/>
            <person name="Priest M."/>
            <person name="Roberts A."/>
            <person name="Saif S."/>
            <person name="Shea T."/>
            <person name="Sykes S."/>
            <person name="Wortman J."/>
            <person name="Nusbaum C."/>
            <person name="Birren B."/>
        </authorList>
    </citation>
    <scope>NUCLEOTIDE SEQUENCE</scope>
    <source>
        <strain evidence="3">CBS 10118</strain>
    </source>
</reference>
<keyword evidence="4" id="KW-1185">Reference proteome</keyword>
<organism evidence="2">
    <name type="scientific">Kwoniella bestiolae CBS 10118</name>
    <dbReference type="NCBI Taxonomy" id="1296100"/>
    <lineage>
        <taxon>Eukaryota</taxon>
        <taxon>Fungi</taxon>
        <taxon>Dikarya</taxon>
        <taxon>Basidiomycota</taxon>
        <taxon>Agaricomycotina</taxon>
        <taxon>Tremellomycetes</taxon>
        <taxon>Tremellales</taxon>
        <taxon>Cryptococcaceae</taxon>
        <taxon>Kwoniella</taxon>
    </lineage>
</organism>
<feature type="transmembrane region" description="Helical" evidence="1">
    <location>
        <begin position="98"/>
        <end position="127"/>
    </location>
</feature>
<reference evidence="2" key="1">
    <citation type="submission" date="2013-07" db="EMBL/GenBank/DDBJ databases">
        <title>The Genome Sequence of Cryptococcus bestiolae CBS10118.</title>
        <authorList>
            <consortium name="The Broad Institute Genome Sequencing Platform"/>
            <person name="Cuomo C."/>
            <person name="Litvintseva A."/>
            <person name="Chen Y."/>
            <person name="Heitman J."/>
            <person name="Sun S."/>
            <person name="Springer D."/>
            <person name="Dromer F."/>
            <person name="Young S.K."/>
            <person name="Zeng Q."/>
            <person name="Gargeya S."/>
            <person name="Fitzgerald M."/>
            <person name="Abouelleil A."/>
            <person name="Alvarado L."/>
            <person name="Berlin A.M."/>
            <person name="Chapman S.B."/>
            <person name="Dewar J."/>
            <person name="Goldberg J."/>
            <person name="Griggs A."/>
            <person name="Gujja S."/>
            <person name="Hansen M."/>
            <person name="Howarth C."/>
            <person name="Imamovic A."/>
            <person name="Larimer J."/>
            <person name="McCowan C."/>
            <person name="Murphy C."/>
            <person name="Pearson M."/>
            <person name="Priest M."/>
            <person name="Roberts A."/>
            <person name="Saif S."/>
            <person name="Shea T."/>
            <person name="Sykes S."/>
            <person name="Wortman J."/>
            <person name="Nusbaum C."/>
            <person name="Birren B."/>
        </authorList>
    </citation>
    <scope>NUCLEOTIDE SEQUENCE [LARGE SCALE GENOMIC DNA]</scope>
    <source>
        <strain evidence="2">CBS 10118</strain>
    </source>
</reference>
<accession>A0A1B9FY01</accession>
<evidence type="ECO:0000313" key="2">
    <source>
        <dbReference type="EMBL" id="OCF23646.1"/>
    </source>
</evidence>
<sequence>MPRRGDNHASLQRSYLEDKRALGKLLKRAERRKNQPRKKVKRKKWKRKIKIEENGPDFEPVRIHLIVPNSQVYHMPLPFEKDPIPIIRVSLLFRLSKFLVNLGFGIILLIMGTCNMMFCAVQLYCLWRGKLSISR</sequence>
<evidence type="ECO:0000256" key="1">
    <source>
        <dbReference type="SAM" id="Phobius"/>
    </source>
</evidence>
<dbReference type="GeneID" id="30211028"/>
<reference evidence="2" key="3">
    <citation type="submission" date="2014-01" db="EMBL/GenBank/DDBJ databases">
        <title>Evolution of pathogenesis and genome organization in the Tremellales.</title>
        <authorList>
            <person name="Cuomo C."/>
            <person name="Litvintseva A."/>
            <person name="Heitman J."/>
            <person name="Chen Y."/>
            <person name="Sun S."/>
            <person name="Springer D."/>
            <person name="Dromer F."/>
            <person name="Young S."/>
            <person name="Zeng Q."/>
            <person name="Chapman S."/>
            <person name="Gujja S."/>
            <person name="Saif S."/>
            <person name="Birren B."/>
        </authorList>
    </citation>
    <scope>NUCLEOTIDE SEQUENCE</scope>
    <source>
        <strain evidence="2">CBS 10118</strain>
    </source>
</reference>
<evidence type="ECO:0000313" key="4">
    <source>
        <dbReference type="Proteomes" id="UP000092730"/>
    </source>
</evidence>
<protein>
    <submittedName>
        <fullName evidence="2">Uncharacterized protein</fullName>
    </submittedName>
</protein>
<name>A0A1B9FY01_9TREE</name>
<dbReference type="KEGG" id="kbi:30211028"/>
<evidence type="ECO:0000313" key="3">
    <source>
        <dbReference type="EMBL" id="WVW85594.1"/>
    </source>
</evidence>
<dbReference type="Proteomes" id="UP000092730">
    <property type="component" value="Chromosome 6"/>
</dbReference>
<dbReference type="EMBL" id="CP144546">
    <property type="protein sequence ID" value="WVW85594.1"/>
    <property type="molecule type" value="Genomic_DNA"/>
</dbReference>
<keyword evidence="1" id="KW-1133">Transmembrane helix</keyword>
<dbReference type="VEuPathDB" id="FungiDB:I302_06629"/>
<dbReference type="AlphaFoldDB" id="A0A1B9FY01"/>
<dbReference type="EMBL" id="KI894023">
    <property type="protein sequence ID" value="OCF23646.1"/>
    <property type="molecule type" value="Genomic_DNA"/>
</dbReference>
<dbReference type="RefSeq" id="XP_019044716.1">
    <property type="nucleotide sequence ID" value="XM_019193239.1"/>
</dbReference>
<keyword evidence="1" id="KW-0812">Transmembrane</keyword>
<keyword evidence="1" id="KW-0472">Membrane</keyword>
<gene>
    <name evidence="2" type="ORF">I302_06629</name>
    <name evidence="3" type="ORF">I302_107632</name>
</gene>